<dbReference type="AlphaFoldDB" id="B9Y656"/>
<gene>
    <name evidence="1" type="ORF">HOLDEFILI_01288</name>
</gene>
<proteinExistence type="predicted"/>
<dbReference type="OrthoDB" id="359789at2"/>
<dbReference type="Proteomes" id="UP000005950">
    <property type="component" value="Unassembled WGS sequence"/>
</dbReference>
<dbReference type="HOGENOM" id="CLU_145230_0_0_9"/>
<dbReference type="EMBL" id="ACCF01000075">
    <property type="protein sequence ID" value="EEF68552.1"/>
    <property type="molecule type" value="Genomic_DNA"/>
</dbReference>
<dbReference type="RefSeq" id="WP_006058491.1">
    <property type="nucleotide sequence ID" value="NZ_GG657555.1"/>
</dbReference>
<reference evidence="1 2" key="2">
    <citation type="submission" date="2009-02" db="EMBL/GenBank/DDBJ databases">
        <title>Draft genome sequence of Holdemania filiformis DSM 12042.</title>
        <authorList>
            <person name="Sudarsanam P."/>
            <person name="Ley R."/>
            <person name="Guruge J."/>
            <person name="Turnbaugh P.J."/>
            <person name="Mahowald M."/>
            <person name="Liep D."/>
            <person name="Gordon J."/>
        </authorList>
    </citation>
    <scope>NUCLEOTIDE SEQUENCE [LARGE SCALE GENOMIC DNA]</scope>
    <source>
        <strain evidence="1 2">DSM 12042</strain>
    </source>
</reference>
<comment type="caution">
    <text evidence="1">The sequence shown here is derived from an EMBL/GenBank/DDBJ whole genome shotgun (WGS) entry which is preliminary data.</text>
</comment>
<protein>
    <submittedName>
        <fullName evidence="1">Uncharacterized protein</fullName>
    </submittedName>
</protein>
<evidence type="ECO:0000313" key="2">
    <source>
        <dbReference type="Proteomes" id="UP000005950"/>
    </source>
</evidence>
<reference evidence="1 2" key="1">
    <citation type="submission" date="2008-12" db="EMBL/GenBank/DDBJ databases">
        <authorList>
            <person name="Fulton L."/>
            <person name="Clifton S."/>
            <person name="Fulton B."/>
            <person name="Xu J."/>
            <person name="Minx P."/>
            <person name="Pepin K.H."/>
            <person name="Johnson M."/>
            <person name="Bhonagiri V."/>
            <person name="Nash W.E."/>
            <person name="Mardis E.R."/>
            <person name="Wilson R.K."/>
        </authorList>
    </citation>
    <scope>NUCLEOTIDE SEQUENCE [LARGE SCALE GENOMIC DNA]</scope>
    <source>
        <strain evidence="1 2">DSM 12042</strain>
    </source>
</reference>
<organism evidence="1 2">
    <name type="scientific">Holdemania filiformis DSM 12042</name>
    <dbReference type="NCBI Taxonomy" id="545696"/>
    <lineage>
        <taxon>Bacteria</taxon>
        <taxon>Bacillati</taxon>
        <taxon>Bacillota</taxon>
        <taxon>Erysipelotrichia</taxon>
        <taxon>Erysipelotrichales</taxon>
        <taxon>Erysipelotrichaceae</taxon>
        <taxon>Holdemania</taxon>
    </lineage>
</organism>
<accession>B9Y656</accession>
<sequence length="146" mass="17004">MINKFSEEVTMDDVKFTCFIIEKTARLLNQLNEYVVDSLGYDGIEHLLNFATMLHNQNFDQTCSELIQKYTMLKSSKKQQRNTALSEMYMARLYSSLIWEINDGDLVQSVIDVYHSPICKIIDDPRTSAHYEPLPVIVRAYYEGTF</sequence>
<name>B9Y656_9FIRM</name>
<evidence type="ECO:0000313" key="1">
    <source>
        <dbReference type="EMBL" id="EEF68552.1"/>
    </source>
</evidence>
<dbReference type="eggNOG" id="ENOG502ZI4I">
    <property type="taxonomic scope" value="Bacteria"/>
</dbReference>